<feature type="domain" description="TRAPPC10/Trs130 N-terminal" evidence="5">
    <location>
        <begin position="5"/>
        <end position="318"/>
    </location>
</feature>
<sequence length="1192" mass="135017">MTVSRSVSITYYDPFGVYPHVIKDIQSRLPLRNLHWHDPPRPLRSIGFLSVNLHEESLNDDAAPQHQIPGLLDTPYMKIILVKCEDNDTYRASVRQIIREWFSTKVASKRDSTEWLIIYYAPNGSNSSNSALRFKTGVFDKIRADFNTSSKEDRCMLVKASHTTVGSAGPQLNENAEVWNEIMAKIKEGVLDAFGKRVKMYEEEAKKLEAKKSIPGWNFATFFVMKEGLALSFENVSLLEDALIQYDELDATFMQLMSENTVTYFQNVGFSPDTTGSVLTRDKDVSVRHEILENSISLFDFRCYLFSRQASLLLMLMSSASSPSMAAMRIANFLIRTRNFTLETSRMLVFYGKNRYLVANWVYGIVREILDATEVQAPVIQGGRTRDVAEGRAEILLLARSAIELLASRKGWRIGEVGFQDIDFNTDTLSSEEDDDLLQRYLNPKLKEILADETSFMNTYMDISDAVKSYYETADRTRSVDKLRAQMAIIKYKEHKYEEAVSLLASLPQIYSSQGWELISTNLFLIYAHCLYNLNRKEEYLKVYLQIITNRGNSSIQQFSSICEKVKDVCRDMENETTFPLSTLFTTSVSQQISVSTSKDDSFYITMEIFNPFDVVWTIHAASVRLIEPAGMKHTVLFRSTNEVVLSPGRSAVTLRTAHDIPGIYELDNVEFRIGNLLLIQDYSGQRRLENQQSQLYQQPGNLDVTLSTPKRMRLDDPKRVLIEIHTGWNDIETAKIIARSASSGLRLQVSETKASLMQGTETSQFDVKYVAEATPLLELGAISPGSTVCLAVPYKIETDTKELYIRVHVDFKTKSQGFYSLSVLRHVSIALPLAVNVQDIFKASSLFSKFSVSCISPSTPLRIVSGILTGNEQFIVDDGRGTTESYVAFPKQPVTYAYRITQSSKLLGTPARSEPLSLAVRYRRLEDEMRRTLTRIIADKLKGLGMEKYLLLLEHHAQMLLRCELTSYAFLNKLVLGKCERSQWEIILAQIRLPDREIISNALVDIYNDVSKDPEEVLEPITKELVIPVEVPTVQVLFTVEWRYSFDEEAESPEATASLLPTSCTFSDKVFYIGQAIPVTLRLQSSANWAWNGDNMFANGCIEFSYEVMASSDTWIISGKRKGHLIISGKTIILRLTILPIRHGNLLLPTVEVRPGQRQHEQVTAEIDYKNNAESVLVLPEVSNLVLEVGE</sequence>
<evidence type="ECO:0000256" key="2">
    <source>
        <dbReference type="ARBA" id="ARBA00022448"/>
    </source>
</evidence>
<organism evidence="9 10">
    <name type="scientific">Lipomyces tetrasporus</name>
    <dbReference type="NCBI Taxonomy" id="54092"/>
    <lineage>
        <taxon>Eukaryota</taxon>
        <taxon>Fungi</taxon>
        <taxon>Dikarya</taxon>
        <taxon>Ascomycota</taxon>
        <taxon>Saccharomycotina</taxon>
        <taxon>Lipomycetes</taxon>
        <taxon>Lipomycetales</taxon>
        <taxon>Lipomycetaceae</taxon>
        <taxon>Lipomyces</taxon>
    </lineage>
</organism>
<protein>
    <submittedName>
        <fullName evidence="9">Trafficking protein particle complex subunit 10</fullName>
    </submittedName>
</protein>
<gene>
    <name evidence="9" type="ORF">POJ06DRAFT_254732</name>
</gene>
<comment type="subcellular location">
    <subcellularLocation>
        <location evidence="1">Golgi apparatus</location>
    </subcellularLocation>
</comment>
<name>A0AAD7QRG7_9ASCO</name>
<dbReference type="GO" id="GO:0006891">
    <property type="term" value="P:intra-Golgi vesicle-mediated transport"/>
    <property type="evidence" value="ECO:0007669"/>
    <property type="project" value="TreeGrafter"/>
</dbReference>
<evidence type="ECO:0000313" key="10">
    <source>
        <dbReference type="Proteomes" id="UP001217417"/>
    </source>
</evidence>
<keyword evidence="3" id="KW-0333">Golgi apparatus</keyword>
<evidence type="ECO:0000313" key="9">
    <source>
        <dbReference type="EMBL" id="KAJ8099871.1"/>
    </source>
</evidence>
<dbReference type="EMBL" id="JARPMG010000006">
    <property type="protein sequence ID" value="KAJ8099871.1"/>
    <property type="molecule type" value="Genomic_DNA"/>
</dbReference>
<dbReference type="GO" id="GO:1990071">
    <property type="term" value="C:TRAPPII protein complex"/>
    <property type="evidence" value="ECO:0007669"/>
    <property type="project" value="InterPro"/>
</dbReference>
<dbReference type="AlphaFoldDB" id="A0AAD7QRG7"/>
<keyword evidence="10" id="KW-1185">Reference proteome</keyword>
<dbReference type="PANTHER" id="PTHR13251">
    <property type="entry name" value="EPILEPSY HOLOPROSENCEPHALY CANDIDATE 1/TMEM1"/>
    <property type="match status" value="1"/>
</dbReference>
<evidence type="ECO:0000259" key="4">
    <source>
        <dbReference type="Pfam" id="PF12584"/>
    </source>
</evidence>
<dbReference type="RefSeq" id="XP_056043321.1">
    <property type="nucleotide sequence ID" value="XM_056187807.1"/>
</dbReference>
<comment type="caution">
    <text evidence="9">The sequence shown here is derived from an EMBL/GenBank/DDBJ whole genome shotgun (WGS) entry which is preliminary data.</text>
</comment>
<dbReference type="InterPro" id="IPR056916">
    <property type="entry name" value="NTS_TR130"/>
</dbReference>
<dbReference type="InterPro" id="IPR045126">
    <property type="entry name" value="TRAPPC10/Trs130"/>
</dbReference>
<evidence type="ECO:0000259" key="7">
    <source>
        <dbReference type="Pfam" id="PF23274"/>
    </source>
</evidence>
<feature type="domain" description="DUF7077" evidence="7">
    <location>
        <begin position="700"/>
        <end position="822"/>
    </location>
</feature>
<dbReference type="InterPro" id="IPR055505">
    <property type="entry name" value="DUF7077"/>
</dbReference>
<proteinExistence type="predicted"/>
<evidence type="ECO:0000259" key="8">
    <source>
        <dbReference type="Pfam" id="PF24967"/>
    </source>
</evidence>
<dbReference type="PANTHER" id="PTHR13251:SF3">
    <property type="entry name" value="TRAFFICKING PROTEIN PARTICLE COMPLEX SUBUNIT 10"/>
    <property type="match status" value="1"/>
</dbReference>
<evidence type="ECO:0000256" key="3">
    <source>
        <dbReference type="ARBA" id="ARBA00023034"/>
    </source>
</evidence>
<dbReference type="Pfam" id="PF23273">
    <property type="entry name" value="DUF7076"/>
    <property type="match status" value="1"/>
</dbReference>
<dbReference type="Pfam" id="PF12584">
    <property type="entry name" value="TRAPPC10"/>
    <property type="match status" value="1"/>
</dbReference>
<dbReference type="GO" id="GO:0005829">
    <property type="term" value="C:cytosol"/>
    <property type="evidence" value="ECO:0007669"/>
    <property type="project" value="GOC"/>
</dbReference>
<feature type="domain" description="DUF7076" evidence="6">
    <location>
        <begin position="566"/>
        <end position="684"/>
    </location>
</feature>
<dbReference type="Pfam" id="PF23036">
    <property type="entry name" value="TRAPPC10_1st"/>
    <property type="match status" value="1"/>
</dbReference>
<dbReference type="GeneID" id="80882973"/>
<dbReference type="InterPro" id="IPR022233">
    <property type="entry name" value="TRAPPC10/Trs130_C"/>
</dbReference>
<feature type="domain" description="Trs130 NTS" evidence="8">
    <location>
        <begin position="334"/>
        <end position="544"/>
    </location>
</feature>
<dbReference type="InterPro" id="IPR056913">
    <property type="entry name" value="TRAPPC10/Trs130_N"/>
</dbReference>
<evidence type="ECO:0000259" key="5">
    <source>
        <dbReference type="Pfam" id="PF23036"/>
    </source>
</evidence>
<evidence type="ECO:0000259" key="6">
    <source>
        <dbReference type="Pfam" id="PF23273"/>
    </source>
</evidence>
<dbReference type="Pfam" id="PF23274">
    <property type="entry name" value="DUF7077"/>
    <property type="match status" value="1"/>
</dbReference>
<dbReference type="GO" id="GO:0034498">
    <property type="term" value="P:early endosome to Golgi transport"/>
    <property type="evidence" value="ECO:0007669"/>
    <property type="project" value="TreeGrafter"/>
</dbReference>
<accession>A0AAD7QRG7</accession>
<dbReference type="Proteomes" id="UP001217417">
    <property type="component" value="Unassembled WGS sequence"/>
</dbReference>
<evidence type="ECO:0000256" key="1">
    <source>
        <dbReference type="ARBA" id="ARBA00004555"/>
    </source>
</evidence>
<reference evidence="9" key="1">
    <citation type="submission" date="2023-03" db="EMBL/GenBank/DDBJ databases">
        <title>Near-Complete genome sequence of Lipomyces tetrasporous NRRL Y-64009, an oleaginous yeast capable of growing on lignocellulosic hydrolysates.</title>
        <authorList>
            <consortium name="Lawrence Berkeley National Laboratory"/>
            <person name="Jagtap S.S."/>
            <person name="Liu J.-J."/>
            <person name="Walukiewicz H.E."/>
            <person name="Pangilinan J."/>
            <person name="Lipzen A."/>
            <person name="Ahrendt S."/>
            <person name="Koriabine M."/>
            <person name="Cobaugh K."/>
            <person name="Salamov A."/>
            <person name="Yoshinaga Y."/>
            <person name="Ng V."/>
            <person name="Daum C."/>
            <person name="Grigoriev I.V."/>
            <person name="Slininger P.J."/>
            <person name="Dien B.S."/>
            <person name="Jin Y.-S."/>
            <person name="Rao C.V."/>
        </authorList>
    </citation>
    <scope>NUCLEOTIDE SEQUENCE</scope>
    <source>
        <strain evidence="9">NRRL Y-64009</strain>
    </source>
</reference>
<feature type="domain" description="TRAPPC10/Trs130 C-terminal" evidence="4">
    <location>
        <begin position="1029"/>
        <end position="1180"/>
    </location>
</feature>
<dbReference type="InterPro" id="IPR055504">
    <property type="entry name" value="DUF7076"/>
</dbReference>
<keyword evidence="2" id="KW-0813">Transport</keyword>
<dbReference type="Pfam" id="PF24967">
    <property type="entry name" value="NTS_TR130"/>
    <property type="match status" value="1"/>
</dbReference>